<keyword evidence="11 18" id="KW-0413">Isomerase</keyword>
<dbReference type="PANTHER" id="PTHR12592">
    <property type="entry name" value="ATP-DEPENDENT (S)-NAD(P)H-HYDRATE DEHYDRATASE FAMILY MEMBER"/>
    <property type="match status" value="1"/>
</dbReference>
<comment type="similarity">
    <text evidence="4 19">In the C-terminal section; belongs to the NnrD/CARKD family.</text>
</comment>
<comment type="similarity">
    <text evidence="18">Belongs to the NnrE/AIBP family.</text>
</comment>
<feature type="binding site" evidence="18">
    <location>
        <position position="166"/>
    </location>
    <ligand>
        <name>K(+)</name>
        <dbReference type="ChEBI" id="CHEBI:29103"/>
    </ligand>
</feature>
<accession>A0A7L4YS96</accession>
<comment type="cofactor">
    <cofactor evidence="17">
        <name>Mg(2+)</name>
        <dbReference type="ChEBI" id="CHEBI:18420"/>
    </cofactor>
</comment>
<dbReference type="NCBIfam" id="TIGR00196">
    <property type="entry name" value="yjeF_cterm"/>
    <property type="match status" value="1"/>
</dbReference>
<keyword evidence="7 17" id="KW-0067">ATP-binding</keyword>
<comment type="similarity">
    <text evidence="3 19">In the N-terminal section; belongs to the NnrE/AIBP family.</text>
</comment>
<dbReference type="EC" id="4.2.1.136" evidence="19"/>
<dbReference type="PROSITE" id="PS51385">
    <property type="entry name" value="YJEF_N"/>
    <property type="match status" value="1"/>
</dbReference>
<evidence type="ECO:0000256" key="8">
    <source>
        <dbReference type="ARBA" id="ARBA00022857"/>
    </source>
</evidence>
<comment type="similarity">
    <text evidence="17">Belongs to the NnrD/CARKD family.</text>
</comment>
<dbReference type="InterPro" id="IPR000631">
    <property type="entry name" value="CARKD"/>
</dbReference>
<keyword evidence="9 18" id="KW-0630">Potassium</keyword>
<feature type="binding site" evidence="17">
    <location>
        <begin position="397"/>
        <end position="401"/>
    </location>
    <ligand>
        <name>AMP</name>
        <dbReference type="ChEBI" id="CHEBI:456215"/>
    </ligand>
</feature>
<feature type="binding site" evidence="17">
    <location>
        <position position="427"/>
    </location>
    <ligand>
        <name>(6S)-NADPHX</name>
        <dbReference type="ChEBI" id="CHEBI:64076"/>
    </ligand>
</feature>
<dbReference type="Pfam" id="PF03853">
    <property type="entry name" value="YjeF_N"/>
    <property type="match status" value="1"/>
</dbReference>
<dbReference type="InterPro" id="IPR036652">
    <property type="entry name" value="YjeF_N_dom_sf"/>
</dbReference>
<evidence type="ECO:0000256" key="9">
    <source>
        <dbReference type="ARBA" id="ARBA00022958"/>
    </source>
</evidence>
<dbReference type="PROSITE" id="PS01050">
    <property type="entry name" value="YJEF_C_2"/>
    <property type="match status" value="1"/>
</dbReference>
<feature type="binding site" evidence="18">
    <location>
        <begin position="62"/>
        <end position="66"/>
    </location>
    <ligand>
        <name>(6S)-NADPHX</name>
        <dbReference type="ChEBI" id="CHEBI:64076"/>
    </ligand>
</feature>
<evidence type="ECO:0000256" key="19">
    <source>
        <dbReference type="PIRNR" id="PIRNR017184"/>
    </source>
</evidence>
<dbReference type="Pfam" id="PF01256">
    <property type="entry name" value="Carb_kinase"/>
    <property type="match status" value="1"/>
</dbReference>
<dbReference type="RefSeq" id="WP_159546562.1">
    <property type="nucleotide sequence ID" value="NZ_CP047156.1"/>
</dbReference>
<dbReference type="InterPro" id="IPR017953">
    <property type="entry name" value="Carbohydrate_kinase_pred_CS"/>
</dbReference>
<gene>
    <name evidence="18" type="primary">nnrE</name>
    <name evidence="17" type="synonym">nnrD</name>
    <name evidence="22" type="ORF">EK0264_14765</name>
</gene>
<dbReference type="PROSITE" id="PS51383">
    <property type="entry name" value="YJEF_C_3"/>
    <property type="match status" value="1"/>
</dbReference>
<dbReference type="InterPro" id="IPR004443">
    <property type="entry name" value="YjeF_N_dom"/>
</dbReference>
<dbReference type="GO" id="GO:0046872">
    <property type="term" value="F:metal ion binding"/>
    <property type="evidence" value="ECO:0007669"/>
    <property type="project" value="UniProtKB-UniRule"/>
</dbReference>
<evidence type="ECO:0000313" key="23">
    <source>
        <dbReference type="Proteomes" id="UP000463857"/>
    </source>
</evidence>
<comment type="caution">
    <text evidence="18">Lacks conserved residue(s) required for the propagation of feature annotation.</text>
</comment>
<dbReference type="HAMAP" id="MF_01965">
    <property type="entry name" value="NADHX_dehydratase"/>
    <property type="match status" value="1"/>
</dbReference>
<dbReference type="InterPro" id="IPR030677">
    <property type="entry name" value="Nnr"/>
</dbReference>
<keyword evidence="5 18" id="KW-0479">Metal-binding</keyword>
<comment type="catalytic activity">
    <reaction evidence="16 17 19">
        <text>(6S)-NADPHX + ADP = AMP + phosphate + NADPH + H(+)</text>
        <dbReference type="Rhea" id="RHEA:32235"/>
        <dbReference type="ChEBI" id="CHEBI:15378"/>
        <dbReference type="ChEBI" id="CHEBI:43474"/>
        <dbReference type="ChEBI" id="CHEBI:57783"/>
        <dbReference type="ChEBI" id="CHEBI:64076"/>
        <dbReference type="ChEBI" id="CHEBI:456215"/>
        <dbReference type="ChEBI" id="CHEBI:456216"/>
        <dbReference type="EC" id="4.2.1.136"/>
    </reaction>
</comment>
<comment type="function">
    <text evidence="18">Catalyzes the epimerization of the S- and R-forms of NAD(P)HX, a damaged form of NAD(P)H that is a result of enzymatic or heat-dependent hydration. This is a prerequisite for the S-specific NAD(P)H-hydrate dehydratase to allow the repair of both epimers of NAD(P)HX.</text>
</comment>
<comment type="subunit">
    <text evidence="17">Homotetramer.</text>
</comment>
<feature type="binding site" evidence="18">
    <location>
        <position position="63"/>
    </location>
    <ligand>
        <name>K(+)</name>
        <dbReference type="ChEBI" id="CHEBI:29103"/>
    </ligand>
</feature>
<comment type="catalytic activity">
    <reaction evidence="2 18 19">
        <text>(6R)-NADPHX = (6S)-NADPHX</text>
        <dbReference type="Rhea" id="RHEA:32227"/>
        <dbReference type="ChEBI" id="CHEBI:64076"/>
        <dbReference type="ChEBI" id="CHEBI:64077"/>
        <dbReference type="EC" id="5.1.99.6"/>
    </reaction>
</comment>
<dbReference type="PIRSF" id="PIRSF017184">
    <property type="entry name" value="Nnr"/>
    <property type="match status" value="1"/>
</dbReference>
<dbReference type="Gene3D" id="3.40.50.10260">
    <property type="entry name" value="YjeF N-terminal domain"/>
    <property type="match status" value="1"/>
</dbReference>
<evidence type="ECO:0000256" key="16">
    <source>
        <dbReference type="ARBA" id="ARBA00049209"/>
    </source>
</evidence>
<comment type="cofactor">
    <cofactor evidence="18 19">
        <name>K(+)</name>
        <dbReference type="ChEBI" id="CHEBI:29103"/>
    </cofactor>
    <text evidence="18 19">Binds 1 potassium ion per subunit.</text>
</comment>
<feature type="binding site" evidence="17">
    <location>
        <position position="315"/>
    </location>
    <ligand>
        <name>(6S)-NADPHX</name>
        <dbReference type="ChEBI" id="CHEBI:64076"/>
    </ligand>
</feature>
<sequence>MIGAYSVAQIRDAEAAAMRDVPDGELMQRASYALAMHCLEVLRARRGHVRGSRVVLLVGSGGNGGDALYAGKFLAQRGIAVTALLANPDKTYPGALGAFRAAGGYAEPLRGNRAATARESAAVIETADVVIDGLVGLGSGRVLDLPEPIAAALAGHAGIVAVDVPSGVDVDTGVPAEDAIRARVTVTFGALKHAHVLAPGHCGAVELVDIGLERYLPIPDARILTDIDVASAWPQPAHDGHKYSLGVVAIAAGSDRYPGAAVLCSGGALRAKPGMVRYLGEPHAADRVIAAWPEAVVAASMQDAGRTDAWVVGPGIGTDERGQALVDEALQLDVPVLFDADALTVLSQRDDPLTDRTAPTVLTPHTGEFARLFGEVTDPLTSAREAAAQTGAVVLLKGPSTVIASPDGTAYLNTTGTSKLATAGTGDVLSGIIGALLAAGLDPALAAALGAHAHGAAAGLADGFIVAGDLPSLLRTYLAQTL</sequence>
<dbReference type="OrthoDB" id="9806925at2"/>
<dbReference type="EC" id="5.1.99.6" evidence="19"/>
<feature type="binding site" evidence="18">
    <location>
        <position position="163"/>
    </location>
    <ligand>
        <name>(6S)-NADPHX</name>
        <dbReference type="ChEBI" id="CHEBI:64076"/>
    </ligand>
</feature>
<dbReference type="Proteomes" id="UP000463857">
    <property type="component" value="Chromosome"/>
</dbReference>
<evidence type="ECO:0000256" key="15">
    <source>
        <dbReference type="ARBA" id="ARBA00048238"/>
    </source>
</evidence>
<dbReference type="CDD" id="cd01171">
    <property type="entry name" value="YXKO-related"/>
    <property type="match status" value="1"/>
</dbReference>
<comment type="function">
    <text evidence="17">Catalyzes the dehydration of the S-form of NAD(P)HX at the expense of ADP, which is converted to AMP. Together with NAD(P)HX epimerase, which catalyzes the epimerization of the S- and R-forms, the enzyme allows the repair of both epimers of NAD(P)HX, a damaged form of NAD(P)H that is a result of enzymatic or heat-dependent hydration.</text>
</comment>
<evidence type="ECO:0000256" key="2">
    <source>
        <dbReference type="ARBA" id="ARBA00000909"/>
    </source>
</evidence>
<evidence type="ECO:0000256" key="12">
    <source>
        <dbReference type="ARBA" id="ARBA00023239"/>
    </source>
</evidence>
<evidence type="ECO:0000256" key="6">
    <source>
        <dbReference type="ARBA" id="ARBA00022741"/>
    </source>
</evidence>
<dbReference type="GO" id="GO:0005524">
    <property type="term" value="F:ATP binding"/>
    <property type="evidence" value="ECO:0007669"/>
    <property type="project" value="UniProtKB-UniRule"/>
</dbReference>
<comment type="function">
    <text evidence="14 19">Bifunctional enzyme that catalyzes the epimerization of the S- and R-forms of NAD(P)HX and the dehydration of the S-form of NAD(P)HX at the expense of ADP, which is converted to AMP. This allows the repair of both epimers of NAD(P)HX, a damaged form of NAD(P)H that is a result of enzymatic or heat-dependent hydration.</text>
</comment>
<keyword evidence="23" id="KW-1185">Reference proteome</keyword>
<dbReference type="InParanoid" id="A0A7L4YS96"/>
<keyword evidence="8 17" id="KW-0521">NADP</keyword>
<dbReference type="GO" id="GO:0052856">
    <property type="term" value="F:NAD(P)HX epimerase activity"/>
    <property type="evidence" value="ECO:0007669"/>
    <property type="project" value="UniProtKB-UniRule"/>
</dbReference>
<evidence type="ECO:0000256" key="18">
    <source>
        <dbReference type="HAMAP-Rule" id="MF_01966"/>
    </source>
</evidence>
<comment type="catalytic activity">
    <reaction evidence="1 18 19">
        <text>(6R)-NADHX = (6S)-NADHX</text>
        <dbReference type="Rhea" id="RHEA:32215"/>
        <dbReference type="ChEBI" id="CHEBI:64074"/>
        <dbReference type="ChEBI" id="CHEBI:64075"/>
        <dbReference type="EC" id="5.1.99.6"/>
    </reaction>
</comment>
<dbReference type="EMBL" id="CP047156">
    <property type="protein sequence ID" value="QHC01427.1"/>
    <property type="molecule type" value="Genomic_DNA"/>
</dbReference>
<keyword evidence="10 17" id="KW-0520">NAD</keyword>
<dbReference type="PANTHER" id="PTHR12592:SF0">
    <property type="entry name" value="ATP-DEPENDENT (S)-NAD(P)H-HYDRATE DEHYDRATASE"/>
    <property type="match status" value="1"/>
</dbReference>
<reference evidence="22 23" key="1">
    <citation type="journal article" date="2018" name="Int. J. Syst. Evol. Microbiol.">
        <title>Epidermidibacterium keratini gen. nov., sp. nov., a member of the family Sporichthyaceae, isolated from keratin epidermis.</title>
        <authorList>
            <person name="Lee D.G."/>
            <person name="Trujillo M.E."/>
            <person name="Kang S."/>
            <person name="Nam J.J."/>
            <person name="Kim Y.J."/>
        </authorList>
    </citation>
    <scope>NUCLEOTIDE SEQUENCE [LARGE SCALE GENOMIC DNA]</scope>
    <source>
        <strain evidence="22 23">EPI-7</strain>
    </source>
</reference>
<comment type="catalytic activity">
    <reaction evidence="15 17 19">
        <text>(6S)-NADHX + ADP = AMP + phosphate + NADH + H(+)</text>
        <dbReference type="Rhea" id="RHEA:32223"/>
        <dbReference type="ChEBI" id="CHEBI:15378"/>
        <dbReference type="ChEBI" id="CHEBI:43474"/>
        <dbReference type="ChEBI" id="CHEBI:57945"/>
        <dbReference type="ChEBI" id="CHEBI:64074"/>
        <dbReference type="ChEBI" id="CHEBI:456215"/>
        <dbReference type="ChEBI" id="CHEBI:456216"/>
        <dbReference type="EC" id="4.2.1.136"/>
    </reaction>
</comment>
<evidence type="ECO:0000313" key="22">
    <source>
        <dbReference type="EMBL" id="QHC01427.1"/>
    </source>
</evidence>
<dbReference type="HAMAP" id="MF_01966">
    <property type="entry name" value="NADHX_epimerase"/>
    <property type="match status" value="1"/>
</dbReference>
<feature type="binding site" evidence="18">
    <location>
        <position position="132"/>
    </location>
    <ligand>
        <name>K(+)</name>
        <dbReference type="ChEBI" id="CHEBI:29103"/>
    </ligand>
</feature>
<feature type="domain" description="YjeF N-terminal" evidence="21">
    <location>
        <begin position="10"/>
        <end position="218"/>
    </location>
</feature>
<evidence type="ECO:0000256" key="10">
    <source>
        <dbReference type="ARBA" id="ARBA00023027"/>
    </source>
</evidence>
<dbReference type="Gene3D" id="3.40.1190.20">
    <property type="match status" value="1"/>
</dbReference>
<proteinExistence type="inferred from homology"/>
<name>A0A7L4YS96_9ACTN</name>
<keyword evidence="12 17" id="KW-0456">Lyase</keyword>
<evidence type="ECO:0000256" key="1">
    <source>
        <dbReference type="ARBA" id="ARBA00000013"/>
    </source>
</evidence>
<evidence type="ECO:0000256" key="11">
    <source>
        <dbReference type="ARBA" id="ARBA00023235"/>
    </source>
</evidence>
<evidence type="ECO:0000256" key="7">
    <source>
        <dbReference type="ARBA" id="ARBA00022840"/>
    </source>
</evidence>
<dbReference type="InterPro" id="IPR029056">
    <property type="entry name" value="Ribokinase-like"/>
</dbReference>
<evidence type="ECO:0000256" key="3">
    <source>
        <dbReference type="ARBA" id="ARBA00006001"/>
    </source>
</evidence>
<dbReference type="SUPFAM" id="SSF64153">
    <property type="entry name" value="YjeF N-terminal domain-like"/>
    <property type="match status" value="1"/>
</dbReference>
<dbReference type="GO" id="GO:0110051">
    <property type="term" value="P:metabolite repair"/>
    <property type="evidence" value="ECO:0007669"/>
    <property type="project" value="TreeGrafter"/>
</dbReference>
<feature type="binding site" evidence="17">
    <location>
        <position position="426"/>
    </location>
    <ligand>
        <name>AMP</name>
        <dbReference type="ChEBI" id="CHEBI:456215"/>
    </ligand>
</feature>
<evidence type="ECO:0000259" key="20">
    <source>
        <dbReference type="PROSITE" id="PS51383"/>
    </source>
</evidence>
<evidence type="ECO:0000256" key="4">
    <source>
        <dbReference type="ARBA" id="ARBA00009524"/>
    </source>
</evidence>
<feature type="binding site" evidence="17">
    <location>
        <position position="260"/>
    </location>
    <ligand>
        <name>(6S)-NADPHX</name>
        <dbReference type="ChEBI" id="CHEBI:64076"/>
    </ligand>
</feature>
<feature type="domain" description="YjeF C-terminal" evidence="20">
    <location>
        <begin position="225"/>
        <end position="481"/>
    </location>
</feature>
<evidence type="ECO:0000256" key="5">
    <source>
        <dbReference type="ARBA" id="ARBA00022723"/>
    </source>
</evidence>
<dbReference type="GO" id="GO:0052855">
    <property type="term" value="F:ADP-dependent NAD(P)H-hydrate dehydratase activity"/>
    <property type="evidence" value="ECO:0007669"/>
    <property type="project" value="UniProtKB-UniRule"/>
</dbReference>
<dbReference type="KEGG" id="eke:EK0264_14765"/>
<keyword evidence="13" id="KW-0511">Multifunctional enzyme</keyword>
<evidence type="ECO:0000256" key="14">
    <source>
        <dbReference type="ARBA" id="ARBA00025153"/>
    </source>
</evidence>
<dbReference type="SUPFAM" id="SSF53613">
    <property type="entry name" value="Ribokinase-like"/>
    <property type="match status" value="1"/>
</dbReference>
<protein>
    <recommendedName>
        <fullName evidence="19">Bifunctional NAD(P)H-hydrate repair enzyme</fullName>
    </recommendedName>
    <alternativeName>
        <fullName evidence="19">Nicotinamide nucleotide repair protein</fullName>
    </alternativeName>
    <domain>
        <recommendedName>
            <fullName evidence="19">ADP-dependent (S)-NAD(P)H-hydrate dehydratase</fullName>
            <ecNumber evidence="19">4.2.1.136</ecNumber>
        </recommendedName>
        <alternativeName>
            <fullName evidence="19">ADP-dependent NAD(P)HX dehydratase</fullName>
        </alternativeName>
    </domain>
    <domain>
        <recommendedName>
            <fullName evidence="19">NAD(P)H-hydrate epimerase</fullName>
            <ecNumber evidence="19">5.1.99.6</ecNumber>
        </recommendedName>
    </domain>
</protein>
<evidence type="ECO:0000259" key="21">
    <source>
        <dbReference type="PROSITE" id="PS51385"/>
    </source>
</evidence>
<organism evidence="22 23">
    <name type="scientific">Epidermidibacterium keratini</name>
    <dbReference type="NCBI Taxonomy" id="1891644"/>
    <lineage>
        <taxon>Bacteria</taxon>
        <taxon>Bacillati</taxon>
        <taxon>Actinomycetota</taxon>
        <taxon>Actinomycetes</taxon>
        <taxon>Sporichthyales</taxon>
        <taxon>Sporichthyaceae</taxon>
        <taxon>Epidermidibacterium</taxon>
    </lineage>
</organism>
<evidence type="ECO:0000256" key="17">
    <source>
        <dbReference type="HAMAP-Rule" id="MF_01965"/>
    </source>
</evidence>
<dbReference type="GO" id="GO:0046496">
    <property type="term" value="P:nicotinamide nucleotide metabolic process"/>
    <property type="evidence" value="ECO:0007669"/>
    <property type="project" value="UniProtKB-UniRule"/>
</dbReference>
<evidence type="ECO:0000256" key="13">
    <source>
        <dbReference type="ARBA" id="ARBA00023268"/>
    </source>
</evidence>
<feature type="binding site" evidence="17">
    <location>
        <position position="365"/>
    </location>
    <ligand>
        <name>(6S)-NADPHX</name>
        <dbReference type="ChEBI" id="CHEBI:64076"/>
    </ligand>
</feature>
<dbReference type="FunCoup" id="A0A7L4YS96">
    <property type="interactions" value="76"/>
</dbReference>
<dbReference type="AlphaFoldDB" id="A0A7L4YS96"/>
<keyword evidence="6 17" id="KW-0547">Nucleotide-binding</keyword>